<reference evidence="1 2" key="1">
    <citation type="submission" date="2016-07" db="EMBL/GenBank/DDBJ databases">
        <title>Draft genome of the white-rot fungus Obba rivulosa 3A-2.</title>
        <authorList>
            <consortium name="DOE Joint Genome Institute"/>
            <person name="Miettinen O."/>
            <person name="Riley R."/>
            <person name="Acob R."/>
            <person name="Barry K."/>
            <person name="Cullen D."/>
            <person name="De Vries R."/>
            <person name="Hainaut M."/>
            <person name="Hatakka A."/>
            <person name="Henrissat B."/>
            <person name="Hilden K."/>
            <person name="Kuo R."/>
            <person name="Labutti K."/>
            <person name="Lipzen A."/>
            <person name="Makela M.R."/>
            <person name="Sandor L."/>
            <person name="Spatafora J.W."/>
            <person name="Grigoriev I.V."/>
            <person name="Hibbett D.S."/>
        </authorList>
    </citation>
    <scope>NUCLEOTIDE SEQUENCE [LARGE SCALE GENOMIC DNA]</scope>
    <source>
        <strain evidence="1 2">3A-2</strain>
    </source>
</reference>
<keyword evidence="2" id="KW-1185">Reference proteome</keyword>
<organism evidence="1 2">
    <name type="scientific">Obba rivulosa</name>
    <dbReference type="NCBI Taxonomy" id="1052685"/>
    <lineage>
        <taxon>Eukaryota</taxon>
        <taxon>Fungi</taxon>
        <taxon>Dikarya</taxon>
        <taxon>Basidiomycota</taxon>
        <taxon>Agaricomycotina</taxon>
        <taxon>Agaricomycetes</taxon>
        <taxon>Polyporales</taxon>
        <taxon>Gelatoporiaceae</taxon>
        <taxon>Obba</taxon>
    </lineage>
</organism>
<dbReference type="AlphaFoldDB" id="A0A8E2APK2"/>
<protein>
    <recommendedName>
        <fullName evidence="3">Aminoglycoside phosphotransferase domain-containing protein</fullName>
    </recommendedName>
</protein>
<sequence length="145" mass="16336">MDLFSNVKIGDHSVLPTDSGCGVKWYHSAAGHLPSGGMSCEKGHASEFLDPPTPGGVAGHWPLVFVHADLNLSSILLSKGGVLWIVDWAASVFSPEWFESVAMRLDTNAPTSWKRWRWFIAGSNPRFEKFWDHFLQDVHRFRRSR</sequence>
<dbReference type="EMBL" id="KV722449">
    <property type="protein sequence ID" value="OCH88561.1"/>
    <property type="molecule type" value="Genomic_DNA"/>
</dbReference>
<name>A0A8E2APK2_9APHY</name>
<dbReference type="SUPFAM" id="SSF56112">
    <property type="entry name" value="Protein kinase-like (PK-like)"/>
    <property type="match status" value="1"/>
</dbReference>
<dbReference type="InterPro" id="IPR011009">
    <property type="entry name" value="Kinase-like_dom_sf"/>
</dbReference>
<gene>
    <name evidence="1" type="ORF">OBBRIDRAFT_80643</name>
</gene>
<evidence type="ECO:0000313" key="1">
    <source>
        <dbReference type="EMBL" id="OCH88561.1"/>
    </source>
</evidence>
<evidence type="ECO:0008006" key="3">
    <source>
        <dbReference type="Google" id="ProtNLM"/>
    </source>
</evidence>
<evidence type="ECO:0000313" key="2">
    <source>
        <dbReference type="Proteomes" id="UP000250043"/>
    </source>
</evidence>
<dbReference type="OrthoDB" id="4177236at2759"/>
<dbReference type="Proteomes" id="UP000250043">
    <property type="component" value="Unassembled WGS sequence"/>
</dbReference>
<proteinExistence type="predicted"/>
<accession>A0A8E2APK2</accession>